<dbReference type="InterPro" id="IPR012550">
    <property type="entry name" value="DUF1706"/>
</dbReference>
<name>A0ABQ3VDP6_9CHLR</name>
<reference evidence="2 3" key="1">
    <citation type="journal article" date="2021" name="Int. J. Syst. Evol. Microbiol.">
        <title>Reticulibacter mediterranei gen. nov., sp. nov., within the new family Reticulibacteraceae fam. nov., and Ktedonospora formicarum gen. nov., sp. nov., Ktedonobacter robiniae sp. nov., Dictyobacter formicarum sp. nov. and Dictyobacter arantiisoli sp. nov., belonging to the class Ktedonobacteria.</title>
        <authorList>
            <person name="Yabe S."/>
            <person name="Zheng Y."/>
            <person name="Wang C.M."/>
            <person name="Sakai Y."/>
            <person name="Abe K."/>
            <person name="Yokota A."/>
            <person name="Donadio S."/>
            <person name="Cavaletti L."/>
            <person name="Monciardini P."/>
        </authorList>
    </citation>
    <scope>NUCLEOTIDE SEQUENCE [LARGE SCALE GENOMIC DNA]</scope>
    <source>
        <strain evidence="2 3">SOSP1-9</strain>
    </source>
</reference>
<evidence type="ECO:0000313" key="3">
    <source>
        <dbReference type="Proteomes" id="UP000635565"/>
    </source>
</evidence>
<dbReference type="Pfam" id="PF08020">
    <property type="entry name" value="DUF1706"/>
    <property type="match status" value="1"/>
</dbReference>
<accession>A0ABQ3VDP6</accession>
<proteinExistence type="predicted"/>
<keyword evidence="1" id="KW-0802">TPR repeat</keyword>
<comment type="caution">
    <text evidence="2">The sequence shown here is derived from an EMBL/GenBank/DDBJ whole genome shotgun (WGS) entry which is preliminary data.</text>
</comment>
<dbReference type="SUPFAM" id="SSF109854">
    <property type="entry name" value="DinB/YfiT-like putative metalloenzymes"/>
    <property type="match status" value="1"/>
</dbReference>
<dbReference type="RefSeq" id="WP_201361520.1">
    <property type="nucleotide sequence ID" value="NZ_BNJJ01000004.1"/>
</dbReference>
<organism evidence="2 3">
    <name type="scientific">Dictyobacter formicarum</name>
    <dbReference type="NCBI Taxonomy" id="2778368"/>
    <lineage>
        <taxon>Bacteria</taxon>
        <taxon>Bacillati</taxon>
        <taxon>Chloroflexota</taxon>
        <taxon>Ktedonobacteria</taxon>
        <taxon>Ktedonobacterales</taxon>
        <taxon>Dictyobacteraceae</taxon>
        <taxon>Dictyobacter</taxon>
    </lineage>
</organism>
<dbReference type="EMBL" id="BNJJ01000004">
    <property type="protein sequence ID" value="GHO83884.1"/>
    <property type="molecule type" value="Genomic_DNA"/>
</dbReference>
<evidence type="ECO:0000256" key="1">
    <source>
        <dbReference type="PROSITE-ProRule" id="PRU00339"/>
    </source>
</evidence>
<keyword evidence="3" id="KW-1185">Reference proteome</keyword>
<protein>
    <recommendedName>
        <fullName evidence="4">DinB-like domain-containing protein</fullName>
    </recommendedName>
</protein>
<gene>
    <name evidence="2" type="ORF">KSZ_18900</name>
</gene>
<dbReference type="InterPro" id="IPR019734">
    <property type="entry name" value="TPR_rpt"/>
</dbReference>
<dbReference type="SMART" id="SM00028">
    <property type="entry name" value="TPR"/>
    <property type="match status" value="1"/>
</dbReference>
<dbReference type="NCBIfam" id="NF047558">
    <property type="entry name" value="TPR_END_plus"/>
    <property type="match status" value="1"/>
</dbReference>
<dbReference type="SUPFAM" id="SSF48452">
    <property type="entry name" value="TPR-like"/>
    <property type="match status" value="1"/>
</dbReference>
<dbReference type="InterPro" id="IPR011990">
    <property type="entry name" value="TPR-like_helical_dom_sf"/>
</dbReference>
<sequence length="237" mass="27667">MPVQLFKTFVLDLLQQGHRDEETFVQGLNETERTAIGTWEIWSAKDHLAHRTFWRQDLIQKLTAILQQQELPSSEEDEEQLNAMTFKEKHQRPWPEIYAESEQTYAKLIKLTEQLSEEDLTTPNRFPWFSGDRPLYTAFLGSCYEHEQEHLAQYYLDHHDLPRAIEIREKCASRVIQAEVPEWVKGSFLYNLACFYAQQNQLEKASTLLQKALTLAPGLKERSKSDPDLAALRDQSA</sequence>
<dbReference type="Proteomes" id="UP000635565">
    <property type="component" value="Unassembled WGS sequence"/>
</dbReference>
<dbReference type="Gene3D" id="1.20.120.450">
    <property type="entry name" value="dinb family like domain"/>
    <property type="match status" value="1"/>
</dbReference>
<dbReference type="InterPro" id="IPR034660">
    <property type="entry name" value="DinB/YfiT-like"/>
</dbReference>
<dbReference type="PROSITE" id="PS50005">
    <property type="entry name" value="TPR"/>
    <property type="match status" value="1"/>
</dbReference>
<evidence type="ECO:0008006" key="4">
    <source>
        <dbReference type="Google" id="ProtNLM"/>
    </source>
</evidence>
<evidence type="ECO:0000313" key="2">
    <source>
        <dbReference type="EMBL" id="GHO83884.1"/>
    </source>
</evidence>
<feature type="repeat" description="TPR" evidence="1">
    <location>
        <begin position="186"/>
        <end position="219"/>
    </location>
</feature>
<dbReference type="Gene3D" id="1.25.40.10">
    <property type="entry name" value="Tetratricopeptide repeat domain"/>
    <property type="match status" value="1"/>
</dbReference>